<organism evidence="3 4">
    <name type="scientific">Coniella lustricola</name>
    <dbReference type="NCBI Taxonomy" id="2025994"/>
    <lineage>
        <taxon>Eukaryota</taxon>
        <taxon>Fungi</taxon>
        <taxon>Dikarya</taxon>
        <taxon>Ascomycota</taxon>
        <taxon>Pezizomycotina</taxon>
        <taxon>Sordariomycetes</taxon>
        <taxon>Sordariomycetidae</taxon>
        <taxon>Diaporthales</taxon>
        <taxon>Schizoparmaceae</taxon>
        <taxon>Coniella</taxon>
    </lineage>
</organism>
<proteinExistence type="predicted"/>
<feature type="coiled-coil region" evidence="1">
    <location>
        <begin position="125"/>
        <end position="194"/>
    </location>
</feature>
<feature type="compositionally biased region" description="Basic and acidic residues" evidence="2">
    <location>
        <begin position="230"/>
        <end position="240"/>
    </location>
</feature>
<feature type="region of interest" description="Disordered" evidence="2">
    <location>
        <begin position="46"/>
        <end position="69"/>
    </location>
</feature>
<reference evidence="3 4" key="1">
    <citation type="journal article" date="2018" name="Mycol. Prog.">
        <title>Coniella lustricola, a new species from submerged detritus.</title>
        <authorList>
            <person name="Raudabaugh D.B."/>
            <person name="Iturriaga T."/>
            <person name="Carver A."/>
            <person name="Mondo S."/>
            <person name="Pangilinan J."/>
            <person name="Lipzen A."/>
            <person name="He G."/>
            <person name="Amirebrahimi M."/>
            <person name="Grigoriev I.V."/>
            <person name="Miller A.N."/>
        </authorList>
    </citation>
    <scope>NUCLEOTIDE SEQUENCE [LARGE SCALE GENOMIC DNA]</scope>
    <source>
        <strain evidence="3 4">B22-T-1</strain>
    </source>
</reference>
<evidence type="ECO:0000313" key="4">
    <source>
        <dbReference type="Proteomes" id="UP000241462"/>
    </source>
</evidence>
<gene>
    <name evidence="3" type="ORF">BD289DRAFT_495650</name>
</gene>
<dbReference type="AlphaFoldDB" id="A0A2T3ADV8"/>
<keyword evidence="1" id="KW-0175">Coiled coil</keyword>
<feature type="region of interest" description="Disordered" evidence="2">
    <location>
        <begin position="230"/>
        <end position="262"/>
    </location>
</feature>
<protein>
    <submittedName>
        <fullName evidence="3">Uncharacterized protein</fullName>
    </submittedName>
</protein>
<dbReference type="Proteomes" id="UP000241462">
    <property type="component" value="Unassembled WGS sequence"/>
</dbReference>
<evidence type="ECO:0000256" key="2">
    <source>
        <dbReference type="SAM" id="MobiDB-lite"/>
    </source>
</evidence>
<sequence length="483" mass="55443">MCYYYYQAYSVCKHPDRRKDAQTGQFILAGGWEHPQNIRIQRCRRKHENPHRPVCPPPPPTHDPEASDSEWRADLTSGLDRYCPACEYPVRNNGTTLPAIFSIKKDIETMIHNWSFSKFIDKADLEVMEEQRQEIDRLYEDETDNGPWNNAEYVLIAQKNLLRAVWENKIYERKAAAQRLAERLEQEKIQQEVHTMNALADAMETVMDGFPPYGPQSPYWKTREEWEAFRQGRAERQRAQEEEEEEQPRHQQQQQLQGAQNTPTNNRMLHFQIPFTPSRAFTEAIAALQVETSDLAELYARVQAEYPEITFNDICNEILARSLPRQKQQHQSSTPPLATPDMIHECQCHVCCGCCGCYFCPCCETEVDSDDDGDDDDLALISTLCLEHGYYDDHYDDDHRQASSSSSSPLSFNQPDSQIVQVQCCCCCDCGAAFVSDCDFTTGPVTVTESRPKDSDRDSEASLLIYIDGFGYIDLGFLSDDDE</sequence>
<keyword evidence="4" id="KW-1185">Reference proteome</keyword>
<accession>A0A2T3ADV8</accession>
<dbReference type="InParanoid" id="A0A2T3ADV8"/>
<name>A0A2T3ADV8_9PEZI</name>
<dbReference type="EMBL" id="KZ678405">
    <property type="protein sequence ID" value="PSR93693.1"/>
    <property type="molecule type" value="Genomic_DNA"/>
</dbReference>
<evidence type="ECO:0000313" key="3">
    <source>
        <dbReference type="EMBL" id="PSR93693.1"/>
    </source>
</evidence>
<evidence type="ECO:0000256" key="1">
    <source>
        <dbReference type="SAM" id="Coils"/>
    </source>
</evidence>
<feature type="compositionally biased region" description="Low complexity" evidence="2">
    <location>
        <begin position="250"/>
        <end position="260"/>
    </location>
</feature>